<keyword evidence="4" id="KW-1185">Reference proteome</keyword>
<feature type="transmembrane region" description="Helical" evidence="2">
    <location>
        <begin position="44"/>
        <end position="64"/>
    </location>
</feature>
<accession>A0A2M9CK27</accession>
<evidence type="ECO:0000313" key="3">
    <source>
        <dbReference type="EMBL" id="PJJ72251.1"/>
    </source>
</evidence>
<reference evidence="3 4" key="1">
    <citation type="submission" date="2017-11" db="EMBL/GenBank/DDBJ databases">
        <title>Genomic Encyclopedia of Archaeal and Bacterial Type Strains, Phase II (KMG-II): From Individual Species to Whole Genera.</title>
        <authorList>
            <person name="Goeker M."/>
        </authorList>
    </citation>
    <scope>NUCLEOTIDE SEQUENCE [LARGE SCALE GENOMIC DNA]</scope>
    <source>
        <strain evidence="3 4">DSM 27393</strain>
    </source>
</reference>
<evidence type="ECO:0000313" key="4">
    <source>
        <dbReference type="Proteomes" id="UP000228758"/>
    </source>
</evidence>
<evidence type="ECO:0000256" key="2">
    <source>
        <dbReference type="SAM" id="Phobius"/>
    </source>
</evidence>
<feature type="region of interest" description="Disordered" evidence="1">
    <location>
        <begin position="76"/>
        <end position="103"/>
    </location>
</feature>
<gene>
    <name evidence="3" type="ORF">CLV46_1818</name>
</gene>
<keyword evidence="2" id="KW-1133">Transmembrane helix</keyword>
<organism evidence="3 4">
    <name type="scientific">Diaminobutyricimonas aerilata</name>
    <dbReference type="NCBI Taxonomy" id="1162967"/>
    <lineage>
        <taxon>Bacteria</taxon>
        <taxon>Bacillati</taxon>
        <taxon>Actinomycetota</taxon>
        <taxon>Actinomycetes</taxon>
        <taxon>Micrococcales</taxon>
        <taxon>Microbacteriaceae</taxon>
        <taxon>Diaminobutyricimonas</taxon>
    </lineage>
</organism>
<keyword evidence="2" id="KW-0812">Transmembrane</keyword>
<keyword evidence="2" id="KW-0472">Membrane</keyword>
<comment type="caution">
    <text evidence="3">The sequence shown here is derived from an EMBL/GenBank/DDBJ whole genome shotgun (WGS) entry which is preliminary data.</text>
</comment>
<feature type="compositionally biased region" description="Low complexity" evidence="1">
    <location>
        <begin position="80"/>
        <end position="103"/>
    </location>
</feature>
<dbReference type="Proteomes" id="UP000228758">
    <property type="component" value="Unassembled WGS sequence"/>
</dbReference>
<dbReference type="EMBL" id="PGFF01000001">
    <property type="protein sequence ID" value="PJJ72251.1"/>
    <property type="molecule type" value="Genomic_DNA"/>
</dbReference>
<name>A0A2M9CK27_9MICO</name>
<proteinExistence type="predicted"/>
<feature type="transmembrane region" description="Helical" evidence="2">
    <location>
        <begin position="12"/>
        <end position="38"/>
    </location>
</feature>
<dbReference type="AlphaFoldDB" id="A0A2M9CK27"/>
<evidence type="ECO:0000256" key="1">
    <source>
        <dbReference type="SAM" id="MobiDB-lite"/>
    </source>
</evidence>
<sequence>MRTPSSGAARRTLGARVCIAIGVVLAASALFYAVAAVTLTARPIAILFTAPVVVLGVVLAIIGFREPAQAAAVATGEVGGPSSAPAASAAPAAAGVPGQSAQG</sequence>
<protein>
    <submittedName>
        <fullName evidence="3">Uncharacterized protein</fullName>
    </submittedName>
</protein>